<dbReference type="EMBL" id="FUZA01000002">
    <property type="protein sequence ID" value="SKB82788.1"/>
    <property type="molecule type" value="Genomic_DNA"/>
</dbReference>
<keyword evidence="2" id="KW-1185">Reference proteome</keyword>
<dbReference type="RefSeq" id="WP_082214900.1">
    <property type="nucleotide sequence ID" value="NZ_FUZA01000002.1"/>
</dbReference>
<gene>
    <name evidence="1" type="ORF">SAMN05660293_02414</name>
</gene>
<protein>
    <submittedName>
        <fullName evidence="1">Uncharacterized protein</fullName>
    </submittedName>
</protein>
<evidence type="ECO:0000313" key="1">
    <source>
        <dbReference type="EMBL" id="SKB82788.1"/>
    </source>
</evidence>
<organism evidence="1 2">
    <name type="scientific">Dyadobacter psychrophilus</name>
    <dbReference type="NCBI Taxonomy" id="651661"/>
    <lineage>
        <taxon>Bacteria</taxon>
        <taxon>Pseudomonadati</taxon>
        <taxon>Bacteroidota</taxon>
        <taxon>Cytophagia</taxon>
        <taxon>Cytophagales</taxon>
        <taxon>Spirosomataceae</taxon>
        <taxon>Dyadobacter</taxon>
    </lineage>
</organism>
<name>A0A1T5EG84_9BACT</name>
<dbReference type="Proteomes" id="UP000190897">
    <property type="component" value="Unassembled WGS sequence"/>
</dbReference>
<reference evidence="2" key="1">
    <citation type="submission" date="2017-02" db="EMBL/GenBank/DDBJ databases">
        <authorList>
            <person name="Varghese N."/>
            <person name="Submissions S."/>
        </authorList>
    </citation>
    <scope>NUCLEOTIDE SEQUENCE [LARGE SCALE GENOMIC DNA]</scope>
    <source>
        <strain evidence="2">DSM 22270</strain>
    </source>
</reference>
<dbReference type="AlphaFoldDB" id="A0A1T5EG84"/>
<accession>A0A1T5EG84</accession>
<proteinExistence type="predicted"/>
<sequence>MPDFIINKSDFEEVAINPVPLPEGFTQKCRTKASIFRIMNSGKRADGILIRIINRANGKPDIRIFKYFKKQEFKNGFVVERAVLEDQMLRGAFIVLNIYIYTQPSRSLIISGSDAPCGQEGGDAGEGVKVRIPT</sequence>
<evidence type="ECO:0000313" key="2">
    <source>
        <dbReference type="Proteomes" id="UP000190897"/>
    </source>
</evidence>
<dbReference type="STRING" id="651661.SAMN05660293_02414"/>